<dbReference type="GO" id="GO:0040029">
    <property type="term" value="P:epigenetic regulation of gene expression"/>
    <property type="evidence" value="ECO:0007669"/>
    <property type="project" value="InterPro"/>
</dbReference>
<dbReference type="Pfam" id="PF23380">
    <property type="entry name" value="VIN3_C"/>
    <property type="match status" value="1"/>
</dbReference>
<dbReference type="PANTHER" id="PTHR46286:SF5">
    <property type="entry name" value="FIBRONECTIN TYPE-III DOMAIN-CONTAINING PROTEIN"/>
    <property type="match status" value="1"/>
</dbReference>
<evidence type="ECO:0000313" key="3">
    <source>
        <dbReference type="EMBL" id="GJM97599.1"/>
    </source>
</evidence>
<evidence type="ECO:0000313" key="4">
    <source>
        <dbReference type="Proteomes" id="UP001054889"/>
    </source>
</evidence>
<gene>
    <name evidence="3" type="primary">ga14535</name>
    <name evidence="3" type="ORF">PR202_ga14535</name>
</gene>
<dbReference type="GO" id="GO:0010048">
    <property type="term" value="P:vernalization response"/>
    <property type="evidence" value="ECO:0007669"/>
    <property type="project" value="InterPro"/>
</dbReference>
<keyword evidence="4" id="KW-1185">Reference proteome</keyword>
<comment type="caution">
    <text evidence="3">The sequence shown here is derived from an EMBL/GenBank/DDBJ whole genome shotgun (WGS) entry which is preliminary data.</text>
</comment>
<sequence>MTLQFSFFRCWKKQLWIAKDTRQLDVLCRRIFLSHKILISTKRYLVLHEIVEKAMKKLEDELGPITSILDMEHGLVCCLAVHAEVQKLCICALESLQSLFSGYLTAGLQIQRSSITHCSEPISKSQNIKHGDIEEAGFGGLEKLLRAAATVSDNEEEITRSDAQAALSMKSSSLMAYNRGILKQNLEMIFAGSEAATLADTRNMLVTPHEYSDSLLHILARGAVKCKGIAEKSFKEAKSGDHVSQNGCTEAEISPELSCTTTWGMDSSDLILKNGGTLQSLNAGTARLENASDAGTEPENKVTFGNETTATSFKSKNDYHINQSAPPKPEAEPWSSSDKSLRGKYDETSPEDGHSEGSYEYCVKVVRRMECEGYICTDFRLNFLTWFCLRSTPHERRTVRLFVDTLIDDLASLAGQLRDTFSDTIYRKGAPRGPFLFGVELKP</sequence>
<dbReference type="Proteomes" id="UP001054889">
    <property type="component" value="Unassembled WGS sequence"/>
</dbReference>
<feature type="region of interest" description="Disordered" evidence="1">
    <location>
        <begin position="315"/>
        <end position="356"/>
    </location>
</feature>
<proteinExistence type="predicted"/>
<dbReference type="EMBL" id="BQKI01000007">
    <property type="protein sequence ID" value="GJM97599.1"/>
    <property type="molecule type" value="Genomic_DNA"/>
</dbReference>
<reference evidence="3" key="1">
    <citation type="journal article" date="2018" name="DNA Res.">
        <title>Multiple hybrid de novo genome assembly of finger millet, an orphan allotetraploid crop.</title>
        <authorList>
            <person name="Hatakeyama M."/>
            <person name="Aluri S."/>
            <person name="Balachadran M.T."/>
            <person name="Sivarajan S.R."/>
            <person name="Patrignani A."/>
            <person name="Gruter S."/>
            <person name="Poveda L."/>
            <person name="Shimizu-Inatsugi R."/>
            <person name="Baeten J."/>
            <person name="Francoijs K.J."/>
            <person name="Nataraja K.N."/>
            <person name="Reddy Y.A.N."/>
            <person name="Phadnis S."/>
            <person name="Ravikumar R.L."/>
            <person name="Schlapbach R."/>
            <person name="Sreeman S.M."/>
            <person name="Shimizu K.K."/>
        </authorList>
    </citation>
    <scope>NUCLEOTIDE SEQUENCE</scope>
</reference>
<name>A0AAV5CHT0_ELECO</name>
<organism evidence="3 4">
    <name type="scientific">Eleusine coracana subsp. coracana</name>
    <dbReference type="NCBI Taxonomy" id="191504"/>
    <lineage>
        <taxon>Eukaryota</taxon>
        <taxon>Viridiplantae</taxon>
        <taxon>Streptophyta</taxon>
        <taxon>Embryophyta</taxon>
        <taxon>Tracheophyta</taxon>
        <taxon>Spermatophyta</taxon>
        <taxon>Magnoliopsida</taxon>
        <taxon>Liliopsida</taxon>
        <taxon>Poales</taxon>
        <taxon>Poaceae</taxon>
        <taxon>PACMAD clade</taxon>
        <taxon>Chloridoideae</taxon>
        <taxon>Cynodonteae</taxon>
        <taxon>Eleusininae</taxon>
        <taxon>Eleusine</taxon>
    </lineage>
</organism>
<feature type="compositionally biased region" description="Polar residues" evidence="1">
    <location>
        <begin position="315"/>
        <end position="325"/>
    </location>
</feature>
<protein>
    <recommendedName>
        <fullName evidence="2">VIN3-like C-terminal domain-containing protein</fullName>
    </recommendedName>
</protein>
<feature type="domain" description="VIN3-like C-terminal" evidence="2">
    <location>
        <begin position="358"/>
        <end position="428"/>
    </location>
</feature>
<evidence type="ECO:0000256" key="1">
    <source>
        <dbReference type="SAM" id="MobiDB-lite"/>
    </source>
</evidence>
<reference evidence="3" key="2">
    <citation type="submission" date="2021-12" db="EMBL/GenBank/DDBJ databases">
        <title>Resequencing data analysis of finger millet.</title>
        <authorList>
            <person name="Hatakeyama M."/>
            <person name="Aluri S."/>
            <person name="Balachadran M.T."/>
            <person name="Sivarajan S.R."/>
            <person name="Poveda L."/>
            <person name="Shimizu-Inatsugi R."/>
            <person name="Schlapbach R."/>
            <person name="Sreeman S.M."/>
            <person name="Shimizu K.K."/>
        </authorList>
    </citation>
    <scope>NUCLEOTIDE SEQUENCE</scope>
</reference>
<dbReference type="AlphaFoldDB" id="A0AAV5CHT0"/>
<feature type="compositionally biased region" description="Basic and acidic residues" evidence="1">
    <location>
        <begin position="339"/>
        <end position="356"/>
    </location>
</feature>
<evidence type="ECO:0000259" key="2">
    <source>
        <dbReference type="Pfam" id="PF23380"/>
    </source>
</evidence>
<dbReference type="InterPro" id="IPR044514">
    <property type="entry name" value="VIN3-like"/>
</dbReference>
<accession>A0AAV5CHT0</accession>
<dbReference type="PANTHER" id="PTHR46286">
    <property type="entry name" value="VIN3-LIKE PROTEIN 2-RELATED"/>
    <property type="match status" value="1"/>
</dbReference>
<dbReference type="InterPro" id="IPR056990">
    <property type="entry name" value="VIN3-like_C"/>
</dbReference>